<comment type="caution">
    <text evidence="2">The sequence shown here is derived from an EMBL/GenBank/DDBJ whole genome shotgun (WGS) entry which is preliminary data.</text>
</comment>
<evidence type="ECO:0000313" key="2">
    <source>
        <dbReference type="EMBL" id="PIR03024.1"/>
    </source>
</evidence>
<keyword evidence="2" id="KW-0540">Nuclease</keyword>
<name>A0A2H0N293_9BACT</name>
<keyword evidence="2" id="KW-0269">Exonuclease</keyword>
<dbReference type="GO" id="GO:0004527">
    <property type="term" value="F:exonuclease activity"/>
    <property type="evidence" value="ECO:0007669"/>
    <property type="project" value="UniProtKB-KW"/>
</dbReference>
<dbReference type="SUPFAM" id="SSF64182">
    <property type="entry name" value="DHH phosphoesterases"/>
    <property type="match status" value="1"/>
</dbReference>
<keyword evidence="2" id="KW-0378">Hydrolase</keyword>
<evidence type="ECO:0000313" key="3">
    <source>
        <dbReference type="Proteomes" id="UP000229782"/>
    </source>
</evidence>
<dbReference type="InterPro" id="IPR038763">
    <property type="entry name" value="DHH_sf"/>
</dbReference>
<sequence length="219" mass="24445">MEKNWNTLPPPPQSFLDEHPELPAIAGTLLYHRNLHTQKQIDEFLNPDYSTDIHDPYLFQDMEKAVTRISLAIEQNEKITVHGDYDADGVSGATILTNMFRSLSYLNSDVYIPHRETEGYGLNLNTITYLHEQGTKLVITCDCGISNKPEVDLANELGVDVIITDHHSIPDVLPNAYAIIHPKIDGESYPDKTLAGGAVAFKVAQAIFKKHAETHDTLP</sequence>
<dbReference type="Gene3D" id="3.90.1640.30">
    <property type="match status" value="1"/>
</dbReference>
<dbReference type="PANTHER" id="PTHR30255:SF2">
    <property type="entry name" value="SINGLE-STRANDED-DNA-SPECIFIC EXONUCLEASE RECJ"/>
    <property type="match status" value="1"/>
</dbReference>
<dbReference type="AlphaFoldDB" id="A0A2H0N293"/>
<protein>
    <submittedName>
        <fullName evidence="2">Single-stranded-DNA-specific exonuclease RecJ</fullName>
    </submittedName>
</protein>
<dbReference type="InterPro" id="IPR051673">
    <property type="entry name" value="SSDNA_exonuclease_RecJ"/>
</dbReference>
<dbReference type="EMBL" id="PCWM01000058">
    <property type="protein sequence ID" value="PIR03024.1"/>
    <property type="molecule type" value="Genomic_DNA"/>
</dbReference>
<evidence type="ECO:0000259" key="1">
    <source>
        <dbReference type="Pfam" id="PF01368"/>
    </source>
</evidence>
<dbReference type="Pfam" id="PF01368">
    <property type="entry name" value="DHH"/>
    <property type="match status" value="1"/>
</dbReference>
<gene>
    <name evidence="2" type="ORF">COV60_02475</name>
</gene>
<accession>A0A2H0N293</accession>
<dbReference type="InterPro" id="IPR001667">
    <property type="entry name" value="DDH_dom"/>
</dbReference>
<dbReference type="PANTHER" id="PTHR30255">
    <property type="entry name" value="SINGLE-STRANDED-DNA-SPECIFIC EXONUCLEASE RECJ"/>
    <property type="match status" value="1"/>
</dbReference>
<organism evidence="2 3">
    <name type="scientific">Candidatus Magasanikbacteria bacterium CG11_big_fil_rev_8_21_14_0_20_43_7</name>
    <dbReference type="NCBI Taxonomy" id="1974654"/>
    <lineage>
        <taxon>Bacteria</taxon>
        <taxon>Candidatus Magasanikiibacteriota</taxon>
    </lineage>
</organism>
<dbReference type="Proteomes" id="UP000229782">
    <property type="component" value="Unassembled WGS sequence"/>
</dbReference>
<feature type="non-terminal residue" evidence="2">
    <location>
        <position position="219"/>
    </location>
</feature>
<reference evidence="2 3" key="1">
    <citation type="submission" date="2017-09" db="EMBL/GenBank/DDBJ databases">
        <title>Depth-based differentiation of microbial function through sediment-hosted aquifers and enrichment of novel symbionts in the deep terrestrial subsurface.</title>
        <authorList>
            <person name="Probst A.J."/>
            <person name="Ladd B."/>
            <person name="Jarett J.K."/>
            <person name="Geller-Mcgrath D.E."/>
            <person name="Sieber C.M."/>
            <person name="Emerson J.B."/>
            <person name="Anantharaman K."/>
            <person name="Thomas B.C."/>
            <person name="Malmstrom R."/>
            <person name="Stieglmeier M."/>
            <person name="Klingl A."/>
            <person name="Woyke T."/>
            <person name="Ryan C.M."/>
            <person name="Banfield J.F."/>
        </authorList>
    </citation>
    <scope>NUCLEOTIDE SEQUENCE [LARGE SCALE GENOMIC DNA]</scope>
    <source>
        <strain evidence="2">CG11_big_fil_rev_8_21_14_0_20_43_7</strain>
    </source>
</reference>
<feature type="domain" description="DDH" evidence="1">
    <location>
        <begin position="78"/>
        <end position="211"/>
    </location>
</feature>
<proteinExistence type="predicted"/>